<dbReference type="Pfam" id="PF02518">
    <property type="entry name" value="HATPase_c"/>
    <property type="match status" value="1"/>
</dbReference>
<feature type="transmembrane region" description="Helical" evidence="1">
    <location>
        <begin position="154"/>
        <end position="178"/>
    </location>
</feature>
<dbReference type="GO" id="GO:0000155">
    <property type="term" value="F:phosphorelay sensor kinase activity"/>
    <property type="evidence" value="ECO:0007669"/>
    <property type="project" value="InterPro"/>
</dbReference>
<keyword evidence="1" id="KW-1133">Transmembrane helix</keyword>
<keyword evidence="4" id="KW-0808">Transferase</keyword>
<dbReference type="EC" id="2.7.3.-" evidence="4"/>
<protein>
    <submittedName>
        <fullName evidence="4">Autolysin sensor kinase</fullName>
        <ecNumber evidence="4">2.7.3.-</ecNumber>
    </submittedName>
</protein>
<feature type="transmembrane region" description="Helical" evidence="1">
    <location>
        <begin position="117"/>
        <end position="142"/>
    </location>
</feature>
<dbReference type="PANTHER" id="PTHR34220">
    <property type="entry name" value="SENSOR HISTIDINE KINASE YPDA"/>
    <property type="match status" value="1"/>
</dbReference>
<dbReference type="SUPFAM" id="SSF55874">
    <property type="entry name" value="ATPase domain of HSP90 chaperone/DNA topoisomerase II/histidine kinase"/>
    <property type="match status" value="1"/>
</dbReference>
<proteinExistence type="predicted"/>
<dbReference type="InterPro" id="IPR050640">
    <property type="entry name" value="Bact_2-comp_sensor_kinase"/>
</dbReference>
<dbReference type="InterPro" id="IPR003594">
    <property type="entry name" value="HATPase_dom"/>
</dbReference>
<keyword evidence="1" id="KW-0472">Membrane</keyword>
<keyword evidence="4" id="KW-0418">Kinase</keyword>
<dbReference type="InterPro" id="IPR036890">
    <property type="entry name" value="HATPase_C_sf"/>
</dbReference>
<reference evidence="4" key="1">
    <citation type="submission" date="2015-10" db="EMBL/GenBank/DDBJ databases">
        <authorList>
            <person name="Gilbert D.G."/>
        </authorList>
    </citation>
    <scope>NUCLEOTIDE SEQUENCE</scope>
</reference>
<feature type="domain" description="Signal transduction histidine kinase internal region" evidence="3">
    <location>
        <begin position="201"/>
        <end position="279"/>
    </location>
</feature>
<evidence type="ECO:0000259" key="3">
    <source>
        <dbReference type="Pfam" id="PF06580"/>
    </source>
</evidence>
<accession>A0A170PPY7</accession>
<evidence type="ECO:0000259" key="2">
    <source>
        <dbReference type="Pfam" id="PF02518"/>
    </source>
</evidence>
<sequence length="394" mass="43271">MICDIGPMQAPTPLAAREPLSNVGSNAGREPFYVEESTGRRGRRETWPETRAKLTLTLSMWGASLAMFALGAALSGNPHLPESALVRILVYGIGIAFCYALHRLLRRLSHRSFRTRALALALTAPFAAETFAWLNYFAFAAFDGRTIHLTIVDWNAAISVLSLWTWFFIAWTGLYLAIEYNFDAREEARRSAELRNLAHGAKLRALSNQINPHFLFNSLNSISSLILDGKSADAEKMLTGLSTFFRSTLSIDPLIDASLEHEFDLHRRYLAIEQMRYPDLTVEFLLPEELRKAALPALILQPLVENAIKHGVAKSLPPTSISISARRDGEALVVTVANTGRVGPATPRACTDGIGLANVRERLAEHYGPAQGLAITSGAGTFEASITIPLGFVR</sequence>
<organism evidence="4">
    <name type="scientific">hydrothermal vent metagenome</name>
    <dbReference type="NCBI Taxonomy" id="652676"/>
    <lineage>
        <taxon>unclassified sequences</taxon>
        <taxon>metagenomes</taxon>
        <taxon>ecological metagenomes</taxon>
    </lineage>
</organism>
<keyword evidence="1" id="KW-0812">Transmembrane</keyword>
<feature type="transmembrane region" description="Helical" evidence="1">
    <location>
        <begin position="54"/>
        <end position="76"/>
    </location>
</feature>
<name>A0A170PPY7_9ZZZZ</name>
<dbReference type="Gene3D" id="3.30.565.10">
    <property type="entry name" value="Histidine kinase-like ATPase, C-terminal domain"/>
    <property type="match status" value="1"/>
</dbReference>
<gene>
    <name evidence="4" type="ORF">MGWOODY_Smn1136</name>
</gene>
<evidence type="ECO:0000256" key="1">
    <source>
        <dbReference type="SAM" id="Phobius"/>
    </source>
</evidence>
<dbReference type="AlphaFoldDB" id="A0A170PPY7"/>
<dbReference type="Pfam" id="PF06580">
    <property type="entry name" value="His_kinase"/>
    <property type="match status" value="1"/>
</dbReference>
<feature type="domain" description="Histidine kinase/HSP90-like ATPase" evidence="2">
    <location>
        <begin position="298"/>
        <end position="389"/>
    </location>
</feature>
<dbReference type="EMBL" id="CZQE01000354">
    <property type="protein sequence ID" value="CUS46292.1"/>
    <property type="molecule type" value="Genomic_DNA"/>
</dbReference>
<dbReference type="GO" id="GO:0016020">
    <property type="term" value="C:membrane"/>
    <property type="evidence" value="ECO:0007669"/>
    <property type="project" value="InterPro"/>
</dbReference>
<dbReference type="PANTHER" id="PTHR34220:SF7">
    <property type="entry name" value="SENSOR HISTIDINE KINASE YPDA"/>
    <property type="match status" value="1"/>
</dbReference>
<dbReference type="InterPro" id="IPR010559">
    <property type="entry name" value="Sig_transdc_His_kin_internal"/>
</dbReference>
<feature type="transmembrane region" description="Helical" evidence="1">
    <location>
        <begin position="88"/>
        <end position="105"/>
    </location>
</feature>
<evidence type="ECO:0000313" key="4">
    <source>
        <dbReference type="EMBL" id="CUS46292.1"/>
    </source>
</evidence>